<evidence type="ECO:0000313" key="2">
    <source>
        <dbReference type="Proteomes" id="UP001314263"/>
    </source>
</evidence>
<comment type="caution">
    <text evidence="1">The sequence shown here is derived from an EMBL/GenBank/DDBJ whole genome shotgun (WGS) entry which is preliminary data.</text>
</comment>
<accession>A0AAV1II06</accession>
<dbReference type="AlphaFoldDB" id="A0AAV1II06"/>
<evidence type="ECO:0000313" key="1">
    <source>
        <dbReference type="EMBL" id="CAK0785660.1"/>
    </source>
</evidence>
<organism evidence="1 2">
    <name type="scientific">Coccomyxa viridis</name>
    <dbReference type="NCBI Taxonomy" id="1274662"/>
    <lineage>
        <taxon>Eukaryota</taxon>
        <taxon>Viridiplantae</taxon>
        <taxon>Chlorophyta</taxon>
        <taxon>core chlorophytes</taxon>
        <taxon>Trebouxiophyceae</taxon>
        <taxon>Trebouxiophyceae incertae sedis</taxon>
        <taxon>Coccomyxaceae</taxon>
        <taxon>Coccomyxa</taxon>
    </lineage>
</organism>
<protein>
    <submittedName>
        <fullName evidence="1">Uncharacterized protein</fullName>
    </submittedName>
</protein>
<sequence length="52" mass="5317">MAVEAFTSLQYTADGAFERPAAGVSLVQANFGQRAGNQVRAGGHCGNPPAKP</sequence>
<dbReference type="EMBL" id="CAUYUE010000013">
    <property type="protein sequence ID" value="CAK0785660.1"/>
    <property type="molecule type" value="Genomic_DNA"/>
</dbReference>
<gene>
    <name evidence="1" type="ORF">CVIRNUC_008871</name>
</gene>
<name>A0AAV1II06_9CHLO</name>
<dbReference type="Proteomes" id="UP001314263">
    <property type="component" value="Unassembled WGS sequence"/>
</dbReference>
<proteinExistence type="predicted"/>
<reference evidence="1 2" key="1">
    <citation type="submission" date="2023-10" db="EMBL/GenBank/DDBJ databases">
        <authorList>
            <person name="Maclean D."/>
            <person name="Macfadyen A."/>
        </authorList>
    </citation>
    <scope>NUCLEOTIDE SEQUENCE [LARGE SCALE GENOMIC DNA]</scope>
</reference>
<keyword evidence="2" id="KW-1185">Reference proteome</keyword>